<name>A0ABV6HEE3_9SPHI</name>
<organism evidence="1 2">
    <name type="scientific">Olivibacter oleidegradans</name>
    <dbReference type="NCBI Taxonomy" id="760123"/>
    <lineage>
        <taxon>Bacteria</taxon>
        <taxon>Pseudomonadati</taxon>
        <taxon>Bacteroidota</taxon>
        <taxon>Sphingobacteriia</taxon>
        <taxon>Sphingobacteriales</taxon>
        <taxon>Sphingobacteriaceae</taxon>
        <taxon>Olivibacter</taxon>
    </lineage>
</organism>
<sequence length="60" mass="6659">MSDPASIGRYGGSIVYGAQSYRSIAPAALPVIPEWSPFINDIIDAHRDGFFMSYQAQFKF</sequence>
<dbReference type="EMBL" id="JBHLWO010000001">
    <property type="protein sequence ID" value="MFC0316964.1"/>
    <property type="molecule type" value="Genomic_DNA"/>
</dbReference>
<protein>
    <submittedName>
        <fullName evidence="1">Uncharacterized protein</fullName>
    </submittedName>
</protein>
<dbReference type="RefSeq" id="WP_149105047.1">
    <property type="nucleotide sequence ID" value="NZ_JBHLWO010000001.1"/>
</dbReference>
<proteinExistence type="predicted"/>
<keyword evidence="2" id="KW-1185">Reference proteome</keyword>
<gene>
    <name evidence="1" type="ORF">ACFFI0_01540</name>
</gene>
<comment type="caution">
    <text evidence="1">The sequence shown here is derived from an EMBL/GenBank/DDBJ whole genome shotgun (WGS) entry which is preliminary data.</text>
</comment>
<accession>A0ABV6HEE3</accession>
<dbReference type="Proteomes" id="UP001589774">
    <property type="component" value="Unassembled WGS sequence"/>
</dbReference>
<evidence type="ECO:0000313" key="2">
    <source>
        <dbReference type="Proteomes" id="UP001589774"/>
    </source>
</evidence>
<reference evidence="1 2" key="1">
    <citation type="submission" date="2024-09" db="EMBL/GenBank/DDBJ databases">
        <authorList>
            <person name="Sun Q."/>
            <person name="Mori K."/>
        </authorList>
    </citation>
    <scope>NUCLEOTIDE SEQUENCE [LARGE SCALE GENOMIC DNA]</scope>
    <source>
        <strain evidence="1 2">CCM 7765</strain>
    </source>
</reference>
<evidence type="ECO:0000313" key="1">
    <source>
        <dbReference type="EMBL" id="MFC0316964.1"/>
    </source>
</evidence>